<evidence type="ECO:0000313" key="3">
    <source>
        <dbReference type="Proteomes" id="UP001217089"/>
    </source>
</evidence>
<evidence type="ECO:0000313" key="2">
    <source>
        <dbReference type="EMBL" id="KAJ8320139.1"/>
    </source>
</evidence>
<comment type="caution">
    <text evidence="2">The sequence shown here is derived from an EMBL/GenBank/DDBJ whole genome shotgun (WGS) entry which is preliminary data.</text>
</comment>
<keyword evidence="1" id="KW-1133">Transmembrane helix</keyword>
<organism evidence="2 3">
    <name type="scientific">Tegillarca granosa</name>
    <name type="common">Malaysian cockle</name>
    <name type="synonym">Anadara granosa</name>
    <dbReference type="NCBI Taxonomy" id="220873"/>
    <lineage>
        <taxon>Eukaryota</taxon>
        <taxon>Metazoa</taxon>
        <taxon>Spiralia</taxon>
        <taxon>Lophotrochozoa</taxon>
        <taxon>Mollusca</taxon>
        <taxon>Bivalvia</taxon>
        <taxon>Autobranchia</taxon>
        <taxon>Pteriomorphia</taxon>
        <taxon>Arcoida</taxon>
        <taxon>Arcoidea</taxon>
        <taxon>Arcidae</taxon>
        <taxon>Tegillarca</taxon>
    </lineage>
</organism>
<gene>
    <name evidence="2" type="ORF">KUTeg_001726</name>
</gene>
<evidence type="ECO:0000256" key="1">
    <source>
        <dbReference type="SAM" id="Phobius"/>
    </source>
</evidence>
<proteinExistence type="predicted"/>
<keyword evidence="3" id="KW-1185">Reference proteome</keyword>
<feature type="transmembrane region" description="Helical" evidence="1">
    <location>
        <begin position="17"/>
        <end position="36"/>
    </location>
</feature>
<dbReference type="EMBL" id="JARBDR010000141">
    <property type="protein sequence ID" value="KAJ8320139.1"/>
    <property type="molecule type" value="Genomic_DNA"/>
</dbReference>
<protein>
    <submittedName>
        <fullName evidence="2">Uncharacterized protein</fullName>
    </submittedName>
</protein>
<dbReference type="Proteomes" id="UP001217089">
    <property type="component" value="Unassembled WGS sequence"/>
</dbReference>
<keyword evidence="1" id="KW-0812">Transmembrane</keyword>
<reference evidence="2 3" key="1">
    <citation type="submission" date="2022-12" db="EMBL/GenBank/DDBJ databases">
        <title>Chromosome-level genome of Tegillarca granosa.</title>
        <authorList>
            <person name="Kim J."/>
        </authorList>
    </citation>
    <scope>NUCLEOTIDE SEQUENCE [LARGE SCALE GENOMIC DNA]</scope>
    <source>
        <strain evidence="2">Teg-2019</strain>
        <tissue evidence="2">Adductor muscle</tissue>
    </source>
</reference>
<accession>A0ABQ9FSA2</accession>
<keyword evidence="1" id="KW-0472">Membrane</keyword>
<sequence length="104" mass="11792">MISNNKYYNCGPLSGKLFVIAAVLNLFLLLVLQLIWPKQTSIKKEVIVKQEQGIEKAPEFYKSNKLGHSMNDEFMTVSKELTTVNCYKALRDVLEFSVVCPCTS</sequence>
<name>A0ABQ9FSA2_TEGGR</name>